<dbReference type="PANTHER" id="PTHR20971">
    <property type="entry name" value="U6 SNRNA-ASSOCIATED PROTEIN"/>
    <property type="match status" value="1"/>
</dbReference>
<keyword evidence="4 9" id="KW-0747">Spliceosome</keyword>
<dbReference type="InterPro" id="IPR047575">
    <property type="entry name" value="Sm"/>
</dbReference>
<gene>
    <name evidence="9" type="primary">LSM5</name>
    <name evidence="11" type="ORF">CANARDRAFT_193126</name>
</gene>
<evidence type="ECO:0000256" key="3">
    <source>
        <dbReference type="ARBA" id="ARBA00022664"/>
    </source>
</evidence>
<dbReference type="InterPro" id="IPR001163">
    <property type="entry name" value="Sm_dom_euk/arc"/>
</dbReference>
<comment type="subcellular location">
    <subcellularLocation>
        <location evidence="1 9">Nucleus</location>
    </subcellularLocation>
</comment>
<dbReference type="InterPro" id="IPR010920">
    <property type="entry name" value="LSM_dom_sf"/>
</dbReference>
<evidence type="ECO:0000256" key="2">
    <source>
        <dbReference type="ARBA" id="ARBA00006850"/>
    </source>
</evidence>
<dbReference type="AlphaFoldDB" id="A0A1E4T8A1"/>
<dbReference type="Proteomes" id="UP000094801">
    <property type="component" value="Unassembled WGS sequence"/>
</dbReference>
<keyword evidence="5 9" id="KW-0694">RNA-binding</keyword>
<protein>
    <recommendedName>
        <fullName evidence="9">LSM complex subunit LSM5</fullName>
    </recommendedName>
</protein>
<comment type="similarity">
    <text evidence="2 9">Belongs to the snRNP Sm proteins family.</text>
</comment>
<dbReference type="GO" id="GO:0046540">
    <property type="term" value="C:U4/U6 x U5 tri-snRNP complex"/>
    <property type="evidence" value="ECO:0007669"/>
    <property type="project" value="TreeGrafter"/>
</dbReference>
<accession>A0A1E4T8A1</accession>
<dbReference type="PANTHER" id="PTHR20971:SF0">
    <property type="entry name" value="U6 SNRNA-ASSOCIATED SM-LIKE PROTEIN LSM5"/>
    <property type="match status" value="1"/>
</dbReference>
<dbReference type="PROSITE" id="PS52002">
    <property type="entry name" value="SM"/>
    <property type="match status" value="1"/>
</dbReference>
<keyword evidence="7 9" id="KW-0539">Nucleus</keyword>
<dbReference type="GO" id="GO:0005681">
    <property type="term" value="C:spliceosomal complex"/>
    <property type="evidence" value="ECO:0007669"/>
    <property type="project" value="UniProtKB-KW"/>
</dbReference>
<dbReference type="SMART" id="SM00651">
    <property type="entry name" value="Sm"/>
    <property type="match status" value="1"/>
</dbReference>
<dbReference type="STRING" id="983967.A0A1E4T8A1"/>
<feature type="domain" description="Sm" evidence="10">
    <location>
        <begin position="12"/>
        <end position="85"/>
    </location>
</feature>
<keyword evidence="8 9" id="KW-0687">Ribonucleoprotein</keyword>
<evidence type="ECO:0000256" key="1">
    <source>
        <dbReference type="ARBA" id="ARBA00004123"/>
    </source>
</evidence>
<evidence type="ECO:0000256" key="8">
    <source>
        <dbReference type="ARBA" id="ARBA00023274"/>
    </source>
</evidence>
<evidence type="ECO:0000256" key="6">
    <source>
        <dbReference type="ARBA" id="ARBA00023187"/>
    </source>
</evidence>
<dbReference type="SUPFAM" id="SSF50182">
    <property type="entry name" value="Sm-like ribonucleoproteins"/>
    <property type="match status" value="1"/>
</dbReference>
<dbReference type="GO" id="GO:1990726">
    <property type="term" value="C:Lsm1-7-Pat1 complex"/>
    <property type="evidence" value="ECO:0007669"/>
    <property type="project" value="TreeGrafter"/>
</dbReference>
<keyword evidence="3 9" id="KW-0507">mRNA processing</keyword>
<dbReference type="GO" id="GO:0003723">
    <property type="term" value="F:RNA binding"/>
    <property type="evidence" value="ECO:0007669"/>
    <property type="project" value="UniProtKB-KW"/>
</dbReference>
<comment type="subunit">
    <text evidence="9">LSm subunits form a heteromer with a doughnut shape.</text>
</comment>
<evidence type="ECO:0000256" key="4">
    <source>
        <dbReference type="ARBA" id="ARBA00022728"/>
    </source>
</evidence>
<evidence type="ECO:0000256" key="5">
    <source>
        <dbReference type="ARBA" id="ARBA00022884"/>
    </source>
</evidence>
<proteinExistence type="inferred from homology"/>
<sequence>MSASEVNTQLVLPLELIDQCIGSTVWVLMTTSQEFVGTLVGFDDFVNVVLSDVSEYDGDKNIVSKRSKMLLSSRSLAMLVPGGQGPV</sequence>
<dbReference type="Pfam" id="PF01423">
    <property type="entry name" value="LSM"/>
    <property type="match status" value="1"/>
</dbReference>
<name>A0A1E4T8A1_9ASCO</name>
<evidence type="ECO:0000256" key="7">
    <source>
        <dbReference type="ARBA" id="ARBA00023242"/>
    </source>
</evidence>
<evidence type="ECO:0000313" key="12">
    <source>
        <dbReference type="Proteomes" id="UP000094801"/>
    </source>
</evidence>
<dbReference type="GO" id="GO:0000398">
    <property type="term" value="P:mRNA splicing, via spliceosome"/>
    <property type="evidence" value="ECO:0007669"/>
    <property type="project" value="TreeGrafter"/>
</dbReference>
<dbReference type="Gene3D" id="2.30.30.100">
    <property type="match status" value="1"/>
</dbReference>
<dbReference type="CDD" id="cd01732">
    <property type="entry name" value="LSm5"/>
    <property type="match status" value="1"/>
</dbReference>
<comment type="function">
    <text evidence="9">Plays a role in U6 snRNP assembly and function. Binds to the 3' end of U6 snRNA.</text>
</comment>
<keyword evidence="12" id="KW-1185">Reference proteome</keyword>
<evidence type="ECO:0000313" key="11">
    <source>
        <dbReference type="EMBL" id="ODV87972.1"/>
    </source>
</evidence>
<dbReference type="InterPro" id="IPR033871">
    <property type="entry name" value="LSm5"/>
</dbReference>
<dbReference type="GO" id="GO:0005688">
    <property type="term" value="C:U6 snRNP"/>
    <property type="evidence" value="ECO:0007669"/>
    <property type="project" value="TreeGrafter"/>
</dbReference>
<organism evidence="11 12">
    <name type="scientific">[Candida] arabinofermentans NRRL YB-2248</name>
    <dbReference type="NCBI Taxonomy" id="983967"/>
    <lineage>
        <taxon>Eukaryota</taxon>
        <taxon>Fungi</taxon>
        <taxon>Dikarya</taxon>
        <taxon>Ascomycota</taxon>
        <taxon>Saccharomycotina</taxon>
        <taxon>Pichiomycetes</taxon>
        <taxon>Pichiales</taxon>
        <taxon>Pichiaceae</taxon>
        <taxon>Ogataea</taxon>
        <taxon>Ogataea/Candida clade</taxon>
    </lineage>
</organism>
<evidence type="ECO:0000259" key="10">
    <source>
        <dbReference type="PROSITE" id="PS52002"/>
    </source>
</evidence>
<keyword evidence="6 9" id="KW-0508">mRNA splicing</keyword>
<dbReference type="OrthoDB" id="415889at2759"/>
<dbReference type="EMBL" id="KV453847">
    <property type="protein sequence ID" value="ODV87972.1"/>
    <property type="molecule type" value="Genomic_DNA"/>
</dbReference>
<evidence type="ECO:0000256" key="9">
    <source>
        <dbReference type="RuleBase" id="RU365055"/>
    </source>
</evidence>
<reference evidence="12" key="1">
    <citation type="submission" date="2016-04" db="EMBL/GenBank/DDBJ databases">
        <title>Comparative genomics of biotechnologically important yeasts.</title>
        <authorList>
            <consortium name="DOE Joint Genome Institute"/>
            <person name="Riley R."/>
            <person name="Haridas S."/>
            <person name="Wolfe K.H."/>
            <person name="Lopes M.R."/>
            <person name="Hittinger C.T."/>
            <person name="Goker M."/>
            <person name="Salamov A."/>
            <person name="Wisecaver J."/>
            <person name="Long T.M."/>
            <person name="Aerts A.L."/>
            <person name="Barry K."/>
            <person name="Choi C."/>
            <person name="Clum A."/>
            <person name="Coughlan A.Y."/>
            <person name="Deshpande S."/>
            <person name="Douglass A.P."/>
            <person name="Hanson S.J."/>
            <person name="Klenk H.-P."/>
            <person name="Labutti K."/>
            <person name="Lapidus A."/>
            <person name="Lindquist E."/>
            <person name="Lipzen A."/>
            <person name="Meier-Kolthoff J.P."/>
            <person name="Ohm R.A."/>
            <person name="Otillar R.P."/>
            <person name="Pangilinan J."/>
            <person name="Peng Y."/>
            <person name="Rokas A."/>
            <person name="Rosa C.A."/>
            <person name="Scheuner C."/>
            <person name="Sibirny A.A."/>
            <person name="Slot J.C."/>
            <person name="Stielow J.B."/>
            <person name="Sun H."/>
            <person name="Kurtzman C.P."/>
            <person name="Blackwell M."/>
            <person name="Grigoriev I.V."/>
            <person name="Jeffries T.W."/>
        </authorList>
    </citation>
    <scope>NUCLEOTIDE SEQUENCE [LARGE SCALE GENOMIC DNA]</scope>
    <source>
        <strain evidence="12">NRRL YB-2248</strain>
    </source>
</reference>